<organism evidence="1 2">
    <name type="scientific">Trichobilharzia regenti</name>
    <name type="common">Nasal bird schistosome</name>
    <dbReference type="NCBI Taxonomy" id="157069"/>
    <lineage>
        <taxon>Eukaryota</taxon>
        <taxon>Metazoa</taxon>
        <taxon>Spiralia</taxon>
        <taxon>Lophotrochozoa</taxon>
        <taxon>Platyhelminthes</taxon>
        <taxon>Trematoda</taxon>
        <taxon>Digenea</taxon>
        <taxon>Strigeidida</taxon>
        <taxon>Schistosomatoidea</taxon>
        <taxon>Schistosomatidae</taxon>
        <taxon>Trichobilharzia</taxon>
    </lineage>
</organism>
<accession>A0A183VVT0</accession>
<sequence length="213" mass="24408">MLRRIDLLIITLLLIFISVQYITAYVIPDSISSTTSGNQSRLLAGEYIHLECLRIYSEAFRNGFWSDFCNSNELLSPFQIWTTLSMCAPQNVWYKQSRYWVAYEQPGFLGSYLFLKPGECINNVRQYGLKSIASIVECVQLSLFSPYPSLTCNYPQQPWRRYFVNTNMADIRQGQVPSPQPLQENQDGQMSKVVNLDNIYAGSLNAAGMREPK</sequence>
<dbReference type="OrthoDB" id="6221393at2759"/>
<dbReference type="Proteomes" id="UP000050795">
    <property type="component" value="Unassembled WGS sequence"/>
</dbReference>
<dbReference type="AlphaFoldDB" id="A0A183VVT0"/>
<dbReference type="Pfam" id="PF18258">
    <property type="entry name" value="IL4_i_Ig"/>
    <property type="match status" value="1"/>
</dbReference>
<dbReference type="InterPro" id="IPR041305">
    <property type="entry name" value="IL4_i_Ig"/>
</dbReference>
<reference evidence="2" key="2">
    <citation type="submission" date="2023-11" db="UniProtKB">
        <authorList>
            <consortium name="WormBaseParasite"/>
        </authorList>
    </citation>
    <scope>IDENTIFICATION</scope>
</reference>
<keyword evidence="1" id="KW-1185">Reference proteome</keyword>
<evidence type="ECO:0000313" key="1">
    <source>
        <dbReference type="Proteomes" id="UP000050795"/>
    </source>
</evidence>
<evidence type="ECO:0000313" key="2">
    <source>
        <dbReference type="WBParaSite" id="TREG1_59370.1"/>
    </source>
</evidence>
<dbReference type="InterPro" id="IPR011024">
    <property type="entry name" value="G_crystallin-like"/>
</dbReference>
<reference evidence="1" key="1">
    <citation type="submission" date="2022-06" db="EMBL/GenBank/DDBJ databases">
        <authorList>
            <person name="Berger JAMES D."/>
            <person name="Berger JAMES D."/>
        </authorList>
    </citation>
    <scope>NUCLEOTIDE SEQUENCE [LARGE SCALE GENOMIC DNA]</scope>
</reference>
<protein>
    <submittedName>
        <fullName evidence="2">IL4_i_Ig domain-containing protein</fullName>
    </submittedName>
</protein>
<dbReference type="Gene3D" id="2.60.20.10">
    <property type="entry name" value="Crystallins"/>
    <property type="match status" value="1"/>
</dbReference>
<proteinExistence type="predicted"/>
<dbReference type="SUPFAM" id="SSF49695">
    <property type="entry name" value="gamma-Crystallin-like"/>
    <property type="match status" value="1"/>
</dbReference>
<name>A0A183VVT0_TRIRE</name>
<dbReference type="WBParaSite" id="TREG1_59370.1">
    <property type="protein sequence ID" value="TREG1_59370.1"/>
    <property type="gene ID" value="TREG1_59370"/>
</dbReference>